<dbReference type="Proteomes" id="UP000800038">
    <property type="component" value="Unassembled WGS sequence"/>
</dbReference>
<organism evidence="1 2">
    <name type="scientific">Clathrospora elynae</name>
    <dbReference type="NCBI Taxonomy" id="706981"/>
    <lineage>
        <taxon>Eukaryota</taxon>
        <taxon>Fungi</taxon>
        <taxon>Dikarya</taxon>
        <taxon>Ascomycota</taxon>
        <taxon>Pezizomycotina</taxon>
        <taxon>Dothideomycetes</taxon>
        <taxon>Pleosporomycetidae</taxon>
        <taxon>Pleosporales</taxon>
        <taxon>Diademaceae</taxon>
        <taxon>Clathrospora</taxon>
    </lineage>
</organism>
<gene>
    <name evidence="1" type="ORF">EJ02DRAFT_357915</name>
</gene>
<dbReference type="AlphaFoldDB" id="A0A6A5SEJ6"/>
<evidence type="ECO:0000313" key="2">
    <source>
        <dbReference type="Proteomes" id="UP000800038"/>
    </source>
</evidence>
<dbReference type="EMBL" id="ML976161">
    <property type="protein sequence ID" value="KAF1936926.1"/>
    <property type="molecule type" value="Genomic_DNA"/>
</dbReference>
<dbReference type="SUPFAM" id="SSF50978">
    <property type="entry name" value="WD40 repeat-like"/>
    <property type="match status" value="1"/>
</dbReference>
<reference evidence="1" key="1">
    <citation type="journal article" date="2020" name="Stud. Mycol.">
        <title>101 Dothideomycetes genomes: a test case for predicting lifestyles and emergence of pathogens.</title>
        <authorList>
            <person name="Haridas S."/>
            <person name="Albert R."/>
            <person name="Binder M."/>
            <person name="Bloem J."/>
            <person name="Labutti K."/>
            <person name="Salamov A."/>
            <person name="Andreopoulos B."/>
            <person name="Baker S."/>
            <person name="Barry K."/>
            <person name="Bills G."/>
            <person name="Bluhm B."/>
            <person name="Cannon C."/>
            <person name="Castanera R."/>
            <person name="Culley D."/>
            <person name="Daum C."/>
            <person name="Ezra D."/>
            <person name="Gonzalez J."/>
            <person name="Henrissat B."/>
            <person name="Kuo A."/>
            <person name="Liang C."/>
            <person name="Lipzen A."/>
            <person name="Lutzoni F."/>
            <person name="Magnuson J."/>
            <person name="Mondo S."/>
            <person name="Nolan M."/>
            <person name="Ohm R."/>
            <person name="Pangilinan J."/>
            <person name="Park H.-J."/>
            <person name="Ramirez L."/>
            <person name="Alfaro M."/>
            <person name="Sun H."/>
            <person name="Tritt A."/>
            <person name="Yoshinaga Y."/>
            <person name="Zwiers L.-H."/>
            <person name="Turgeon B."/>
            <person name="Goodwin S."/>
            <person name="Spatafora J."/>
            <person name="Crous P."/>
            <person name="Grigoriev I."/>
        </authorList>
    </citation>
    <scope>NUCLEOTIDE SEQUENCE</scope>
    <source>
        <strain evidence="1">CBS 161.51</strain>
    </source>
</reference>
<protein>
    <submittedName>
        <fullName evidence="1">Uncharacterized protein</fullName>
    </submittedName>
</protein>
<dbReference type="InterPro" id="IPR015943">
    <property type="entry name" value="WD40/YVTN_repeat-like_dom_sf"/>
</dbReference>
<proteinExistence type="predicted"/>
<name>A0A6A5SEJ6_9PLEO</name>
<dbReference type="Gene3D" id="2.130.10.10">
    <property type="entry name" value="YVTN repeat-like/Quinoprotein amine dehydrogenase"/>
    <property type="match status" value="1"/>
</dbReference>
<feature type="non-terminal residue" evidence="1">
    <location>
        <position position="1"/>
    </location>
</feature>
<accession>A0A6A5SEJ6</accession>
<sequence length="115" mass="13173">SNDSTVRVWETATGACRCVLEDQPSPIFRIVFLPDGRTLRTDQGDMSLPVDLLAVFPIFQIEESSYTTVKGEWILRQARRFLWLPHEYRNCTTAVWRYTVCLGCNSGRVAILSFL</sequence>
<dbReference type="InterPro" id="IPR036322">
    <property type="entry name" value="WD40_repeat_dom_sf"/>
</dbReference>
<evidence type="ECO:0000313" key="1">
    <source>
        <dbReference type="EMBL" id="KAF1936926.1"/>
    </source>
</evidence>
<keyword evidence="2" id="KW-1185">Reference proteome</keyword>
<dbReference type="OrthoDB" id="538223at2759"/>